<evidence type="ECO:0000313" key="1">
    <source>
        <dbReference type="EMBL" id="QGO06772.1"/>
    </source>
</evidence>
<dbReference type="Proteomes" id="UP000422232">
    <property type="component" value="Chromosome"/>
</dbReference>
<reference evidence="1 2" key="1">
    <citation type="submission" date="2019-04" db="EMBL/GenBank/DDBJ databases">
        <title>Complete genome sequencing of Piscirickettsia salmonis strain Psal-009.</title>
        <authorList>
            <person name="Schober I."/>
            <person name="Bunk B."/>
            <person name="Sproer C."/>
            <person name="Carril G.P."/>
            <person name="Riedel T."/>
            <person name="Flores-Herrera P.A."/>
            <person name="Nourdin-Galindo G."/>
            <person name="Marshall S.H."/>
            <person name="Overmann J."/>
        </authorList>
    </citation>
    <scope>NUCLEOTIDE SEQUENCE [LARGE SCALE GENOMIC DNA]</scope>
    <source>
        <strain evidence="1 2">Psal-009</strain>
    </source>
</reference>
<keyword evidence="2" id="KW-1185">Reference proteome</keyword>
<protein>
    <submittedName>
        <fullName evidence="1">Uncharacterized protein</fullName>
    </submittedName>
</protein>
<sequence>MRRFLYRLLFIALLLISQITLPVSFAIFLPNLFQADIPIEHNTQSERDLALGTALFGIITKITPSPLNSEQKKQLQQSPWRFVSSYTVKKATPLNTNTPTHAIEPLIFHVQINQQQLKAWLKEQNIAFWSNYRPLTLVWLSIDNDMQKLIVGDTDQLITQILNKTAKQYGIPLQFPKADVRDLEQVSANDIWNFNTTALKKASKRYRPDIILAGRIFPTTTGWEASWHLITNHHHQALTWRSASEHLSGVLKTATAKLAQTLAKLYQNSQEEHQLTLQVHGIDHLQQYRNLTTYLSQQHMISQVQTRSIAADRVTLSIISNVNPQQLLKTLALSRKLITIEDQASPASWLNFRWQG</sequence>
<accession>A0A9Q6LL27</accession>
<gene>
    <name evidence="1" type="ORF">Psal009_02699</name>
</gene>
<dbReference type="InterPro" id="IPR018642">
    <property type="entry name" value="DUF2066"/>
</dbReference>
<dbReference type="AlphaFoldDB" id="A0A9Q6LL27"/>
<name>A0A9Q6LL27_PISSA</name>
<evidence type="ECO:0000313" key="2">
    <source>
        <dbReference type="Proteomes" id="UP000422232"/>
    </source>
</evidence>
<dbReference type="EMBL" id="CP038908">
    <property type="protein sequence ID" value="QGO06772.1"/>
    <property type="molecule type" value="Genomic_DNA"/>
</dbReference>
<dbReference type="Pfam" id="PF09839">
    <property type="entry name" value="DUF2066"/>
    <property type="match status" value="1"/>
</dbReference>
<proteinExistence type="predicted"/>
<dbReference type="GeneID" id="66740161"/>
<organism evidence="1 2">
    <name type="scientific">Piscirickettsia salmonis</name>
    <dbReference type="NCBI Taxonomy" id="1238"/>
    <lineage>
        <taxon>Bacteria</taxon>
        <taxon>Pseudomonadati</taxon>
        <taxon>Pseudomonadota</taxon>
        <taxon>Gammaproteobacteria</taxon>
        <taxon>Thiotrichales</taxon>
        <taxon>Piscirickettsiaceae</taxon>
        <taxon>Piscirickettsia</taxon>
    </lineage>
</organism>
<dbReference type="RefSeq" id="WP_036794016.1">
    <property type="nucleotide sequence ID" value="NZ_CP012413.1"/>
</dbReference>